<dbReference type="RefSeq" id="WP_011277097.1">
    <property type="nucleotide sequence ID" value="NZ_BHWZ01000001.1"/>
</dbReference>
<evidence type="ECO:0000313" key="4">
    <source>
        <dbReference type="Proteomes" id="UP000065473"/>
    </source>
</evidence>
<keyword evidence="1" id="KW-0540">Nuclease</keyword>
<evidence type="ECO:0000313" key="2">
    <source>
        <dbReference type="EMBL" id="ALU32166.1"/>
    </source>
</evidence>
<sequence length="345" mass="39559">MESFLNEPSKEELRNLVSEIISYPKPLCVKSSYTIDSLIASFLLGKYAHSSFMLTFNSECPVKLEQNSNGDRLIKFKDKTYFLGSTSFSSIFPLSSEDLLPMIIGIVSSLIVERRELTNVEKSVIEDMKNLGVSVEKNLKIPNYKNLPLFFSLTISFDPYIPGMSGNREGTIKALKEIGINETERLEEINETKLNTLLYKITNSVIKVNPKFSRNDLITDRILYMDYDSLELAFSAMYFLDLKGVGELFQVVMTPSYSETLITRFRDEMARGYRVDSIVDFSRYYLISTDLKSPLLAYIIYSQQGKVKRDKPVVLKNGEIMYTSRYFMPYSSKEGLIKVENKDFS</sequence>
<dbReference type="AlphaFoldDB" id="A0A0U2NA94"/>
<dbReference type="InterPro" id="IPR017013">
    <property type="entry name" value="Arc_Cdc45"/>
</dbReference>
<dbReference type="PaxDb" id="1435377-SUSAZ_00895"/>
<gene>
    <name evidence="1" type="ORF">ATY89_05400</name>
    <name evidence="2" type="ORF">ATZ20_08420</name>
</gene>
<dbReference type="STRING" id="1435377.SUSAZ_00895"/>
<dbReference type="EMBL" id="CP013694">
    <property type="protein sequence ID" value="ALU29437.1"/>
    <property type="molecule type" value="Genomic_DNA"/>
</dbReference>
<keyword evidence="1" id="KW-0378">Hydrolase</keyword>
<evidence type="ECO:0000313" key="3">
    <source>
        <dbReference type="Proteomes" id="UP000060043"/>
    </source>
</evidence>
<dbReference type="OMA" id="GGNEFTK"/>
<dbReference type="PIRSF" id="PIRSF032968">
    <property type="entry name" value="UCP032968"/>
    <property type="match status" value="1"/>
</dbReference>
<protein>
    <submittedName>
        <fullName evidence="1">Single-stranded DNA exonuclease</fullName>
    </submittedName>
</protein>
<accession>A0A0U2NA94</accession>
<name>A0A0U2NA94_9CREN</name>
<dbReference type="Proteomes" id="UP000065473">
    <property type="component" value="Chromosome"/>
</dbReference>
<evidence type="ECO:0000313" key="1">
    <source>
        <dbReference type="EMBL" id="ALU29437.1"/>
    </source>
</evidence>
<proteinExistence type="predicted"/>
<dbReference type="OrthoDB" id="36101at2157"/>
<reference evidence="3 4" key="1">
    <citation type="submission" date="2015-12" db="EMBL/GenBank/DDBJ databases">
        <title>A stable core within a dynamic pangenome in Sulfolobus acidocaldarius.</title>
        <authorList>
            <person name="Anderson R."/>
            <person name="Kouris A."/>
            <person name="Seward C."/>
            <person name="Campbell K."/>
            <person name="Whitaker R."/>
        </authorList>
    </citation>
    <scope>NUCLEOTIDE SEQUENCE [LARGE SCALE GENOMIC DNA]</scope>
    <source>
        <strain evidence="1 4">GG12-C01-09</strain>
        <strain evidence="2 3">NG05B_CO5_07</strain>
    </source>
</reference>
<dbReference type="Proteomes" id="UP000060043">
    <property type="component" value="Chromosome"/>
</dbReference>
<dbReference type="EMBL" id="CP013695">
    <property type="protein sequence ID" value="ALU32166.1"/>
    <property type="molecule type" value="Genomic_DNA"/>
</dbReference>
<keyword evidence="1" id="KW-0269">Exonuclease</keyword>
<dbReference type="GeneID" id="14550705"/>
<dbReference type="GO" id="GO:0004527">
    <property type="term" value="F:exonuclease activity"/>
    <property type="evidence" value="ECO:0007669"/>
    <property type="project" value="UniProtKB-KW"/>
</dbReference>
<organism evidence="1 4">
    <name type="scientific">Sulfolobus acidocaldarius</name>
    <dbReference type="NCBI Taxonomy" id="2285"/>
    <lineage>
        <taxon>Archaea</taxon>
        <taxon>Thermoproteota</taxon>
        <taxon>Thermoprotei</taxon>
        <taxon>Sulfolobales</taxon>
        <taxon>Sulfolobaceae</taxon>
        <taxon>Sulfolobus</taxon>
    </lineage>
</organism>